<evidence type="ECO:0000256" key="1">
    <source>
        <dbReference type="SAM" id="Phobius"/>
    </source>
</evidence>
<protein>
    <submittedName>
        <fullName evidence="2">Uncharacterized protein</fullName>
    </submittedName>
</protein>
<reference evidence="2" key="2">
    <citation type="journal article" date="2023" name="Int. J. Mol. Sci.">
        <title>De Novo Assembly and Annotation of 11 Diverse Shrub Willow (Salix) Genomes Reveals Novel Gene Organization in Sex-Linked Regions.</title>
        <authorList>
            <person name="Hyden B."/>
            <person name="Feng K."/>
            <person name="Yates T.B."/>
            <person name="Jawdy S."/>
            <person name="Cereghino C."/>
            <person name="Smart L.B."/>
            <person name="Muchero W."/>
        </authorList>
    </citation>
    <scope>NUCLEOTIDE SEQUENCE</scope>
    <source>
        <tissue evidence="2">Shoot tip</tissue>
    </source>
</reference>
<keyword evidence="3" id="KW-1185">Reference proteome</keyword>
<proteinExistence type="predicted"/>
<keyword evidence="1" id="KW-0472">Membrane</keyword>
<gene>
    <name evidence="2" type="ORF">OIU77_017832</name>
</gene>
<name>A0ABQ8ZQ48_9ROSI</name>
<reference evidence="2" key="1">
    <citation type="submission" date="2022-10" db="EMBL/GenBank/DDBJ databases">
        <authorList>
            <person name="Hyden B.L."/>
            <person name="Feng K."/>
            <person name="Yates T."/>
            <person name="Jawdy S."/>
            <person name="Smart L.B."/>
            <person name="Muchero W."/>
        </authorList>
    </citation>
    <scope>NUCLEOTIDE SEQUENCE</scope>
    <source>
        <tissue evidence="2">Shoot tip</tissue>
    </source>
</reference>
<feature type="transmembrane region" description="Helical" evidence="1">
    <location>
        <begin position="43"/>
        <end position="69"/>
    </location>
</feature>
<sequence length="137" mass="14871">MDSATIAIHVITALTCDASYQQKNPLNIVVTSIPFILPWRARIVIAVAVVLVQSMALSGALIVTSTWILNVLLCQIKLDTGMINILSSSLILIQMTTNMSVKFEKKKETQSSGSILVKNATSMLIRNAFLGNIHLSS</sequence>
<dbReference type="EMBL" id="JAPFFI010000027">
    <property type="protein sequence ID" value="KAJ6304032.1"/>
    <property type="molecule type" value="Genomic_DNA"/>
</dbReference>
<keyword evidence="1" id="KW-0812">Transmembrane</keyword>
<comment type="caution">
    <text evidence="2">The sequence shown here is derived from an EMBL/GenBank/DDBJ whole genome shotgun (WGS) entry which is preliminary data.</text>
</comment>
<evidence type="ECO:0000313" key="3">
    <source>
        <dbReference type="Proteomes" id="UP001141253"/>
    </source>
</evidence>
<keyword evidence="1" id="KW-1133">Transmembrane helix</keyword>
<accession>A0ABQ8ZQ48</accession>
<evidence type="ECO:0000313" key="2">
    <source>
        <dbReference type="EMBL" id="KAJ6304032.1"/>
    </source>
</evidence>
<dbReference type="Proteomes" id="UP001141253">
    <property type="component" value="Chromosome 16"/>
</dbReference>
<organism evidence="2 3">
    <name type="scientific">Salix suchowensis</name>
    <dbReference type="NCBI Taxonomy" id="1278906"/>
    <lineage>
        <taxon>Eukaryota</taxon>
        <taxon>Viridiplantae</taxon>
        <taxon>Streptophyta</taxon>
        <taxon>Embryophyta</taxon>
        <taxon>Tracheophyta</taxon>
        <taxon>Spermatophyta</taxon>
        <taxon>Magnoliopsida</taxon>
        <taxon>eudicotyledons</taxon>
        <taxon>Gunneridae</taxon>
        <taxon>Pentapetalae</taxon>
        <taxon>rosids</taxon>
        <taxon>fabids</taxon>
        <taxon>Malpighiales</taxon>
        <taxon>Salicaceae</taxon>
        <taxon>Saliceae</taxon>
        <taxon>Salix</taxon>
    </lineage>
</organism>